<dbReference type="AlphaFoldDB" id="A0A7W7ZD01"/>
<protein>
    <submittedName>
        <fullName evidence="2">Uncharacterized protein</fullName>
    </submittedName>
</protein>
<evidence type="ECO:0000313" key="2">
    <source>
        <dbReference type="EMBL" id="MBB5057666.1"/>
    </source>
</evidence>
<reference evidence="2 3" key="1">
    <citation type="submission" date="2020-08" db="EMBL/GenBank/DDBJ databases">
        <title>Genomic Encyclopedia of Type Strains, Phase IV (KMG-V): Genome sequencing to study the core and pangenomes of soil and plant-associated prokaryotes.</title>
        <authorList>
            <person name="Whitman W."/>
        </authorList>
    </citation>
    <scope>NUCLEOTIDE SEQUENCE [LARGE SCALE GENOMIC DNA]</scope>
    <source>
        <strain evidence="2 3">M8UP14</strain>
    </source>
</reference>
<dbReference type="EMBL" id="JACHIP010000003">
    <property type="protein sequence ID" value="MBB5057666.1"/>
    <property type="molecule type" value="Genomic_DNA"/>
</dbReference>
<sequence length="156" mass="17710">MSDRPDRSYWGFWACFVQSINGLVALALFALDFFLSGTLGPNGSTFSTDRAIYGSSLLRLPVVAIVFSIPLLWHRNKWGWYLTIVTNLILEWGMGYQLVRGFITEHHSSMPRTSYLGDRVFILANLMLLTPIILLLLPESRQEYLTKTPAEEAILP</sequence>
<proteinExistence type="predicted"/>
<keyword evidence="3" id="KW-1185">Reference proteome</keyword>
<comment type="caution">
    <text evidence="2">The sequence shown here is derived from an EMBL/GenBank/DDBJ whole genome shotgun (WGS) entry which is preliminary data.</text>
</comment>
<keyword evidence="1" id="KW-0812">Transmembrane</keyword>
<feature type="transmembrane region" description="Helical" evidence="1">
    <location>
        <begin position="12"/>
        <end position="31"/>
    </location>
</feature>
<accession>A0A7W7ZD01</accession>
<dbReference type="Proteomes" id="UP000540989">
    <property type="component" value="Unassembled WGS sequence"/>
</dbReference>
<name>A0A7W7ZD01_9BACT</name>
<keyword evidence="1" id="KW-1133">Transmembrane helix</keyword>
<evidence type="ECO:0000313" key="3">
    <source>
        <dbReference type="Proteomes" id="UP000540989"/>
    </source>
</evidence>
<organism evidence="2 3">
    <name type="scientific">Granulicella aggregans</name>
    <dbReference type="NCBI Taxonomy" id="474949"/>
    <lineage>
        <taxon>Bacteria</taxon>
        <taxon>Pseudomonadati</taxon>
        <taxon>Acidobacteriota</taxon>
        <taxon>Terriglobia</taxon>
        <taxon>Terriglobales</taxon>
        <taxon>Acidobacteriaceae</taxon>
        <taxon>Granulicella</taxon>
    </lineage>
</organism>
<evidence type="ECO:0000256" key="1">
    <source>
        <dbReference type="SAM" id="Phobius"/>
    </source>
</evidence>
<feature type="transmembrane region" description="Helical" evidence="1">
    <location>
        <begin position="119"/>
        <end position="137"/>
    </location>
</feature>
<feature type="transmembrane region" description="Helical" evidence="1">
    <location>
        <begin position="80"/>
        <end position="99"/>
    </location>
</feature>
<gene>
    <name evidence="2" type="ORF">HDF16_002372</name>
</gene>
<dbReference type="RefSeq" id="WP_221312683.1">
    <property type="nucleotide sequence ID" value="NZ_JACHIP010000003.1"/>
</dbReference>
<keyword evidence="1" id="KW-0472">Membrane</keyword>
<feature type="transmembrane region" description="Helical" evidence="1">
    <location>
        <begin position="51"/>
        <end position="73"/>
    </location>
</feature>